<dbReference type="SUPFAM" id="SSF47565">
    <property type="entry name" value="Insect pheromone/odorant-binding proteins"/>
    <property type="match status" value="1"/>
</dbReference>
<sequence>MFKNYHFFFILVITLIFLCFGEADIKKDCRKESKVSWVALKKMKAGDMEQDDQNLKCYLKCFMTKHGILDKNAEVDVQKALRHLPRSMQDSTKKLFNKCKSIQNEDPCEKAYQLVKCYVEFHPEVLQTVPFL</sequence>
<dbReference type="GO" id="GO:0005615">
    <property type="term" value="C:extracellular space"/>
    <property type="evidence" value="ECO:0007669"/>
    <property type="project" value="TreeGrafter"/>
</dbReference>
<name>A0A2A3ET17_APICC</name>
<dbReference type="EMBL" id="KZ288185">
    <property type="protein sequence ID" value="PBC34885.1"/>
    <property type="molecule type" value="Genomic_DNA"/>
</dbReference>
<evidence type="ECO:0000256" key="1">
    <source>
        <dbReference type="ARBA" id="ARBA00004613"/>
    </source>
</evidence>
<gene>
    <name evidence="6" type="ORF">APICC_10182</name>
</gene>
<evidence type="ECO:0000256" key="2">
    <source>
        <dbReference type="ARBA" id="ARBA00008098"/>
    </source>
</evidence>
<evidence type="ECO:0000313" key="7">
    <source>
        <dbReference type="Proteomes" id="UP000242457"/>
    </source>
</evidence>
<accession>A0A2A3ET17</accession>
<keyword evidence="3" id="KW-0964">Secreted</keyword>
<comment type="subcellular location">
    <subcellularLocation>
        <location evidence="1">Secreted</location>
    </subcellularLocation>
</comment>
<evidence type="ECO:0000256" key="3">
    <source>
        <dbReference type="ARBA" id="ARBA00022525"/>
    </source>
</evidence>
<dbReference type="SMR" id="A0A2A3ET17"/>
<protein>
    <submittedName>
        <fullName evidence="6">Odorant binding protein</fullName>
    </submittedName>
</protein>
<evidence type="ECO:0000313" key="6">
    <source>
        <dbReference type="EMBL" id="PBC34885.1"/>
    </source>
</evidence>
<dbReference type="GO" id="GO:0005549">
    <property type="term" value="F:odorant binding"/>
    <property type="evidence" value="ECO:0007669"/>
    <property type="project" value="InterPro"/>
</dbReference>
<dbReference type="InterPro" id="IPR036728">
    <property type="entry name" value="PBP_GOBP_sf"/>
</dbReference>
<dbReference type="OrthoDB" id="8194670at2759"/>
<proteinExistence type="inferred from homology"/>
<dbReference type="FunFam" id="1.10.238.20:FF:000001">
    <property type="entry name" value="General odorant-binding protein lush"/>
    <property type="match status" value="1"/>
</dbReference>
<feature type="signal peptide" evidence="5">
    <location>
        <begin position="1"/>
        <end position="23"/>
    </location>
</feature>
<dbReference type="GO" id="GO:0007608">
    <property type="term" value="P:sensory perception of smell"/>
    <property type="evidence" value="ECO:0007669"/>
    <property type="project" value="TreeGrafter"/>
</dbReference>
<dbReference type="Gene3D" id="1.10.238.20">
    <property type="entry name" value="Pheromone/general odorant binding protein domain"/>
    <property type="match status" value="1"/>
</dbReference>
<keyword evidence="7" id="KW-1185">Reference proteome</keyword>
<dbReference type="Pfam" id="PF01395">
    <property type="entry name" value="PBP_GOBP"/>
    <property type="match status" value="1"/>
</dbReference>
<feature type="chain" id="PRO_5012404098" evidence="5">
    <location>
        <begin position="24"/>
        <end position="132"/>
    </location>
</feature>
<dbReference type="Proteomes" id="UP000242457">
    <property type="component" value="Unassembled WGS sequence"/>
</dbReference>
<dbReference type="AlphaFoldDB" id="A0A2A3ET17"/>
<dbReference type="InterPro" id="IPR006170">
    <property type="entry name" value="PBP/GOBP"/>
</dbReference>
<comment type="similarity">
    <text evidence="2">Belongs to the PBP/GOBP family.</text>
</comment>
<dbReference type="SMART" id="SM00708">
    <property type="entry name" value="PhBP"/>
    <property type="match status" value="1"/>
</dbReference>
<dbReference type="PANTHER" id="PTHR11857">
    <property type="entry name" value="ODORANT BINDING PROTEIN-RELATED"/>
    <property type="match status" value="1"/>
</dbReference>
<reference evidence="6 7" key="1">
    <citation type="submission" date="2014-07" db="EMBL/GenBank/DDBJ databases">
        <title>Genomic and transcriptomic analysis on Apis cerana provide comprehensive insights into honey bee biology.</title>
        <authorList>
            <person name="Diao Q."/>
            <person name="Sun L."/>
            <person name="Zheng H."/>
            <person name="Zheng H."/>
            <person name="Xu S."/>
            <person name="Wang S."/>
            <person name="Zeng Z."/>
            <person name="Hu F."/>
            <person name="Su S."/>
            <person name="Wu J."/>
        </authorList>
    </citation>
    <scope>NUCLEOTIDE SEQUENCE [LARGE SCALE GENOMIC DNA]</scope>
    <source>
        <tissue evidence="6">Pupae without intestine</tissue>
    </source>
</reference>
<evidence type="ECO:0000256" key="4">
    <source>
        <dbReference type="ARBA" id="ARBA00022729"/>
    </source>
</evidence>
<organism evidence="6 7">
    <name type="scientific">Apis cerana cerana</name>
    <name type="common">Oriental honeybee</name>
    <dbReference type="NCBI Taxonomy" id="94128"/>
    <lineage>
        <taxon>Eukaryota</taxon>
        <taxon>Metazoa</taxon>
        <taxon>Ecdysozoa</taxon>
        <taxon>Arthropoda</taxon>
        <taxon>Hexapoda</taxon>
        <taxon>Insecta</taxon>
        <taxon>Pterygota</taxon>
        <taxon>Neoptera</taxon>
        <taxon>Endopterygota</taxon>
        <taxon>Hymenoptera</taxon>
        <taxon>Apocrita</taxon>
        <taxon>Aculeata</taxon>
        <taxon>Apoidea</taxon>
        <taxon>Anthophila</taxon>
        <taxon>Apidae</taxon>
        <taxon>Apis</taxon>
    </lineage>
</organism>
<dbReference type="CDD" id="cd23992">
    <property type="entry name" value="PBP_GOBP"/>
    <property type="match status" value="1"/>
</dbReference>
<keyword evidence="4 5" id="KW-0732">Signal</keyword>
<evidence type="ECO:0000256" key="5">
    <source>
        <dbReference type="SAM" id="SignalP"/>
    </source>
</evidence>